<protein>
    <submittedName>
        <fullName evidence="1">Uncharacterized protein</fullName>
    </submittedName>
</protein>
<organism evidence="1">
    <name type="scientific">viral metagenome</name>
    <dbReference type="NCBI Taxonomy" id="1070528"/>
    <lineage>
        <taxon>unclassified sequences</taxon>
        <taxon>metagenomes</taxon>
        <taxon>organismal metagenomes</taxon>
    </lineage>
</organism>
<name>A0A6H1Z9U6_9ZZZZ</name>
<sequence length="101" mass="11488">MPCFTVQRMSVKIEATDRDLLEAAIKRLGLSYIRDGNDFAVKGISITRSQAGLESPAYQDKLNEIKRAYSQQVVHKTMMQKKWVGFWKTTQTGAKITATKY</sequence>
<evidence type="ECO:0000313" key="2">
    <source>
        <dbReference type="EMBL" id="QJH94486.1"/>
    </source>
</evidence>
<evidence type="ECO:0000313" key="1">
    <source>
        <dbReference type="EMBL" id="QJA44232.1"/>
    </source>
</evidence>
<dbReference type="AlphaFoldDB" id="A0A6H1Z9U6"/>
<dbReference type="EMBL" id="MT145189">
    <property type="protein sequence ID" value="QJI04691.1"/>
    <property type="molecule type" value="Genomic_DNA"/>
</dbReference>
<dbReference type="EMBL" id="MT144601">
    <property type="protein sequence ID" value="QJH94486.1"/>
    <property type="molecule type" value="Genomic_DNA"/>
</dbReference>
<gene>
    <name evidence="3" type="ORF">MM415A00110_0012</name>
    <name evidence="1" type="ORF">TM448A00090_0064</name>
    <name evidence="2" type="ORF">TM448B00221_0040</name>
</gene>
<reference evidence="1" key="1">
    <citation type="submission" date="2020-03" db="EMBL/GenBank/DDBJ databases">
        <title>The deep terrestrial virosphere.</title>
        <authorList>
            <person name="Holmfeldt K."/>
            <person name="Nilsson E."/>
            <person name="Simone D."/>
            <person name="Lopez-Fernandez M."/>
            <person name="Wu X."/>
            <person name="de Brujin I."/>
            <person name="Lundin D."/>
            <person name="Andersson A."/>
            <person name="Bertilsson S."/>
            <person name="Dopson M."/>
        </authorList>
    </citation>
    <scope>NUCLEOTIDE SEQUENCE</scope>
    <source>
        <strain evidence="3">MM415A00110</strain>
        <strain evidence="1">TM448A00090</strain>
        <strain evidence="2">TM448B00221</strain>
    </source>
</reference>
<evidence type="ECO:0000313" key="3">
    <source>
        <dbReference type="EMBL" id="QJI04691.1"/>
    </source>
</evidence>
<proteinExistence type="predicted"/>
<dbReference type="EMBL" id="MT143974">
    <property type="protein sequence ID" value="QJA44232.1"/>
    <property type="molecule type" value="Genomic_DNA"/>
</dbReference>
<accession>A0A6H1Z9U6</accession>